<dbReference type="Pfam" id="PF02771">
    <property type="entry name" value="Acyl-CoA_dh_N"/>
    <property type="match status" value="1"/>
</dbReference>
<dbReference type="STRING" id="1458461.BN1012_Phect1958"/>
<feature type="domain" description="Acyl-CoA oxidase/dehydrogenase middle" evidence="12">
    <location>
        <begin position="162"/>
        <end position="270"/>
    </location>
</feature>
<evidence type="ECO:0000313" key="16">
    <source>
        <dbReference type="Proteomes" id="UP000032160"/>
    </source>
</evidence>
<dbReference type="GO" id="GO:0016627">
    <property type="term" value="F:oxidoreductase activity, acting on the CH-CH group of donors"/>
    <property type="evidence" value="ECO:0007669"/>
    <property type="project" value="InterPro"/>
</dbReference>
<comment type="cofactor">
    <cofactor evidence="1 10">
        <name>FAD</name>
        <dbReference type="ChEBI" id="CHEBI:57692"/>
    </cofactor>
</comment>
<protein>
    <recommendedName>
        <fullName evidence="9">3-methylmercaptopropionyl-CoA dehydrogenase</fullName>
        <ecNumber evidence="8">1.3.99.41</ecNumber>
    </recommendedName>
</protein>
<dbReference type="PANTHER" id="PTHR42803">
    <property type="entry name" value="ACYL-COA DEHYDROGENASE"/>
    <property type="match status" value="1"/>
</dbReference>
<gene>
    <name evidence="15" type="ORF">BN1012_Phect1958</name>
</gene>
<evidence type="ECO:0000259" key="12">
    <source>
        <dbReference type="Pfam" id="PF02770"/>
    </source>
</evidence>
<dbReference type="HOGENOM" id="CLU_018204_12_2_5"/>
<dbReference type="Gene3D" id="2.40.110.10">
    <property type="entry name" value="Butyryl-CoA Dehydrogenase, subunit A, domain 2"/>
    <property type="match status" value="1"/>
</dbReference>
<dbReference type="Pfam" id="PF02770">
    <property type="entry name" value="Acyl-CoA_dh_M"/>
    <property type="match status" value="1"/>
</dbReference>
<dbReference type="PATRIC" id="fig|1458461.3.peg.1964"/>
<evidence type="ECO:0000256" key="9">
    <source>
        <dbReference type="ARBA" id="ARBA00069043"/>
    </source>
</evidence>
<name>X5MNJ6_9HYPH</name>
<dbReference type="InterPro" id="IPR013786">
    <property type="entry name" value="AcylCoA_DH/ox_N"/>
</dbReference>
<evidence type="ECO:0000256" key="3">
    <source>
        <dbReference type="ARBA" id="ARBA00022630"/>
    </source>
</evidence>
<dbReference type="Pfam" id="PF00441">
    <property type="entry name" value="Acyl-CoA_dh_1"/>
    <property type="match status" value="1"/>
</dbReference>
<dbReference type="EC" id="1.3.99.41" evidence="8"/>
<proteinExistence type="inferred from homology"/>
<keyword evidence="3 10" id="KW-0285">Flavoprotein</keyword>
<dbReference type="Gene3D" id="1.10.540.10">
    <property type="entry name" value="Acyl-CoA dehydrogenase/oxidase, N-terminal domain"/>
    <property type="match status" value="1"/>
</dbReference>
<feature type="domain" description="Acyl-CoA dehydrogenase/oxidase N-terminal" evidence="13">
    <location>
        <begin position="40"/>
        <end position="157"/>
    </location>
</feature>
<keyword evidence="4 10" id="KW-0274">FAD</keyword>
<dbReference type="SUPFAM" id="SSF56645">
    <property type="entry name" value="Acyl-CoA dehydrogenase NM domain-like"/>
    <property type="match status" value="1"/>
</dbReference>
<evidence type="ECO:0000259" key="11">
    <source>
        <dbReference type="Pfam" id="PF00441"/>
    </source>
</evidence>
<comment type="function">
    <text evidence="7">Involved in the assimilation of dimethylsulphoniopropionate (DMSP), an important compound in the fixation of carbon in marine phytoplankton, by mediating the conversion of 3-(methylthio)propanoyl-CoA (MMPA-CoA) to 3-(methylthio)acryloyl-CoA (MTA-CoA).</text>
</comment>
<dbReference type="GO" id="GO:0050660">
    <property type="term" value="F:flavin adenine dinucleotide binding"/>
    <property type="evidence" value="ECO:0007669"/>
    <property type="project" value="InterPro"/>
</dbReference>
<dbReference type="RefSeq" id="WP_043948274.1">
    <property type="nucleotide sequence ID" value="NZ_HG966617.1"/>
</dbReference>
<evidence type="ECO:0000256" key="4">
    <source>
        <dbReference type="ARBA" id="ARBA00022827"/>
    </source>
</evidence>
<dbReference type="SUPFAM" id="SSF47203">
    <property type="entry name" value="Acyl-CoA dehydrogenase C-terminal domain-like"/>
    <property type="match status" value="1"/>
</dbReference>
<dbReference type="AlphaFoldDB" id="X5MNJ6"/>
<dbReference type="InterPro" id="IPR025878">
    <property type="entry name" value="Acyl-CoA_dh-like_C_dom"/>
</dbReference>
<reference evidence="15 16" key="1">
    <citation type="journal article" date="2014" name="Front. Genet.">
        <title>Genome and metabolic network of "Candidatus Phaeomarinobacter ectocarpi" Ec32, a new candidate genus of Alphaproteobacteria frequently associated with brown algae.</title>
        <authorList>
            <person name="Dittami S.M."/>
            <person name="Barbeyron T."/>
            <person name="Boyen C."/>
            <person name="Cambefort J."/>
            <person name="Collet G."/>
            <person name="Delage L."/>
            <person name="Gobet A."/>
            <person name="Groisillier A."/>
            <person name="Leblanc C."/>
            <person name="Michel G."/>
            <person name="Scornet D."/>
            <person name="Siegel A."/>
            <person name="Tapia J.E."/>
            <person name="Tonon T."/>
        </authorList>
    </citation>
    <scope>NUCLEOTIDE SEQUENCE [LARGE SCALE GENOMIC DNA]</scope>
    <source>
        <strain evidence="15 16">Ec32</strain>
    </source>
</reference>
<dbReference type="OrthoDB" id="9807883at2"/>
<dbReference type="Proteomes" id="UP000032160">
    <property type="component" value="Chromosome I"/>
</dbReference>
<evidence type="ECO:0000313" key="15">
    <source>
        <dbReference type="EMBL" id="CDO60171.1"/>
    </source>
</evidence>
<organism evidence="15 16">
    <name type="scientific">Candidatus Phaeomarinibacter ectocarpi</name>
    <dbReference type="NCBI Taxonomy" id="1458461"/>
    <lineage>
        <taxon>Bacteria</taxon>
        <taxon>Pseudomonadati</taxon>
        <taxon>Pseudomonadota</taxon>
        <taxon>Alphaproteobacteria</taxon>
        <taxon>Hyphomicrobiales</taxon>
        <taxon>Parvibaculaceae</taxon>
        <taxon>Candidatus Phaeomarinibacter</taxon>
    </lineage>
</organism>
<accession>X5MNJ6</accession>
<comment type="catalytic activity">
    <reaction evidence="6">
        <text>3-(methylsulfanyl)propanoyl-CoA + oxidized [electron-transfer flavoprotein] + H(+) = 3-(methylsulfanyl)acryloyl-CoA + reduced [electron-transfer flavoprotein]</text>
        <dbReference type="Rhea" id="RHEA:52612"/>
        <dbReference type="Rhea" id="RHEA-COMP:10685"/>
        <dbReference type="Rhea" id="RHEA-COMP:10686"/>
        <dbReference type="ChEBI" id="CHEBI:15378"/>
        <dbReference type="ChEBI" id="CHEBI:57692"/>
        <dbReference type="ChEBI" id="CHEBI:58307"/>
        <dbReference type="ChEBI" id="CHEBI:82815"/>
        <dbReference type="ChEBI" id="CHEBI:84994"/>
        <dbReference type="EC" id="1.3.99.41"/>
    </reaction>
    <physiologicalReaction direction="left-to-right" evidence="6">
        <dbReference type="Rhea" id="RHEA:52613"/>
    </physiologicalReaction>
</comment>
<evidence type="ECO:0000259" key="14">
    <source>
        <dbReference type="Pfam" id="PF12806"/>
    </source>
</evidence>
<keyword evidence="5 10" id="KW-0560">Oxidoreductase</keyword>
<evidence type="ECO:0000256" key="2">
    <source>
        <dbReference type="ARBA" id="ARBA00009347"/>
    </source>
</evidence>
<dbReference type="InterPro" id="IPR009100">
    <property type="entry name" value="AcylCoA_DH/oxidase_NM_dom_sf"/>
</dbReference>
<feature type="domain" description="Acyl-CoA dehydrogenase/oxidase C-terminal" evidence="11">
    <location>
        <begin position="281"/>
        <end position="450"/>
    </location>
</feature>
<dbReference type="InterPro" id="IPR006091">
    <property type="entry name" value="Acyl-CoA_Oxase/DH_mid-dom"/>
</dbReference>
<dbReference type="KEGG" id="pect:BN1012_Phect1958"/>
<feature type="domain" description="Acetyl-CoA dehydrogenase-like C-terminal" evidence="14">
    <location>
        <begin position="466"/>
        <end position="591"/>
    </location>
</feature>
<dbReference type="PANTHER" id="PTHR42803:SF1">
    <property type="entry name" value="BROAD-SPECIFICITY LINEAR ACYL-COA DEHYDROGENASE FADE5"/>
    <property type="match status" value="1"/>
</dbReference>
<dbReference type="InterPro" id="IPR046373">
    <property type="entry name" value="Acyl-CoA_Oxase/DH_mid-dom_sf"/>
</dbReference>
<evidence type="ECO:0000256" key="6">
    <source>
        <dbReference type="ARBA" id="ARBA00051388"/>
    </source>
</evidence>
<dbReference type="Pfam" id="PF12806">
    <property type="entry name" value="Acyl-CoA_dh_C"/>
    <property type="match status" value="1"/>
</dbReference>
<evidence type="ECO:0000259" key="13">
    <source>
        <dbReference type="Pfam" id="PF02771"/>
    </source>
</evidence>
<keyword evidence="16" id="KW-1185">Reference proteome</keyword>
<dbReference type="EMBL" id="HG966617">
    <property type="protein sequence ID" value="CDO60171.1"/>
    <property type="molecule type" value="Genomic_DNA"/>
</dbReference>
<dbReference type="InterPro" id="IPR036250">
    <property type="entry name" value="AcylCo_DH-like_C"/>
</dbReference>
<evidence type="ECO:0000256" key="7">
    <source>
        <dbReference type="ARBA" id="ARBA00058683"/>
    </source>
</evidence>
<dbReference type="InterPro" id="IPR009075">
    <property type="entry name" value="AcylCo_DH/oxidase_C"/>
</dbReference>
<dbReference type="FunFam" id="2.40.110.10:FF:000031">
    <property type="entry name" value="Acyl-CoA dehydrogenase, putative"/>
    <property type="match status" value="1"/>
</dbReference>
<dbReference type="FunFam" id="1.10.540.10:FF:000080">
    <property type="entry name" value="Probable acyl-coA dehydrogenase"/>
    <property type="match status" value="1"/>
</dbReference>
<dbReference type="Gene3D" id="1.20.140.10">
    <property type="entry name" value="Butyryl-CoA Dehydrogenase, subunit A, domain 3"/>
    <property type="match status" value="1"/>
</dbReference>
<comment type="similarity">
    <text evidence="2 10">Belongs to the acyl-CoA dehydrogenase family.</text>
</comment>
<dbReference type="InterPro" id="IPR052166">
    <property type="entry name" value="Diverse_Acyl-CoA_DH"/>
</dbReference>
<dbReference type="InterPro" id="IPR037069">
    <property type="entry name" value="AcylCoA_DH/ox_N_sf"/>
</dbReference>
<sequence>MASYKAPTREYGFLLHELLDLSRFSNLPGFADATPDLIDQIMEQAAKFSEEVLQPLNKVGDEQGCVLKDGEVTTPEGFRDAYQQLVEGGWPSLVCSPDYGGQGFPNTIGVLFNEMVSSANMAFGMYPGLSHGAYSALTHHGSDELKDIYLPKLVSGEWTGTMNLTEPHCGTDVGMLRTKAVPNGDGTYAITGQKIWISAGEHSMADNIIHLVLARIEGAPGGVGGISLFVVPKFLVNEDGSLGERNTLQCGGLEEKMGIHGNATCVMNYDGAKGWVVGEENKGLKAMFTMMNEARLGVGMQGISQAEVAYQNARDFALDRIQGRALTGPKNPDGPADPIIVHPDVRRMLMNIRAFNEGARALLVWTALWGDLAEKAEDEETRQKADDLMGLMTPIVKGYFTDKGFAHAVEAQQVYGGSGYTKEWGAEQFVRDARIAMIYEGTNGIQALDLVGRKLASKGGRAVFSFFKEVDDFVAANKDDAKLAEFITPLSDARKELEEATMWFMENALENPDNAGAGSADYLHLFALTAIALMWAQMAKAANTGLANGSGDKDYYETKLATGRYFINRILPQTTTHLTAVKAGADDVMALTAEQF</sequence>
<evidence type="ECO:0000256" key="1">
    <source>
        <dbReference type="ARBA" id="ARBA00001974"/>
    </source>
</evidence>
<evidence type="ECO:0000256" key="8">
    <source>
        <dbReference type="ARBA" id="ARBA00066694"/>
    </source>
</evidence>
<evidence type="ECO:0000256" key="5">
    <source>
        <dbReference type="ARBA" id="ARBA00023002"/>
    </source>
</evidence>
<evidence type="ECO:0000256" key="10">
    <source>
        <dbReference type="RuleBase" id="RU362125"/>
    </source>
</evidence>